<dbReference type="PaxDb" id="29760-VIT_13s0019g02190.t01"/>
<evidence type="ECO:0000313" key="2">
    <source>
        <dbReference type="Proteomes" id="UP000009183"/>
    </source>
</evidence>
<name>D7TLP1_VITVI</name>
<sequence>MGRKSQNSNKILKSGKMMTNGMKKAEVFFVDNDT</sequence>
<proteinExistence type="predicted"/>
<accession>D7TLP1</accession>
<dbReference type="HOGENOM" id="CLU_3378030_0_0_1"/>
<gene>
    <name evidence="1" type="ordered locus">VIT_13s0019g02190</name>
</gene>
<evidence type="ECO:0000313" key="1">
    <source>
        <dbReference type="EMBL" id="CBI31628.3"/>
    </source>
</evidence>
<dbReference type="AlphaFoldDB" id="D7TLP1"/>
<protein>
    <submittedName>
        <fullName evidence="1">Uncharacterized protein</fullName>
    </submittedName>
</protein>
<organism evidence="1 2">
    <name type="scientific">Vitis vinifera</name>
    <name type="common">Grape</name>
    <dbReference type="NCBI Taxonomy" id="29760"/>
    <lineage>
        <taxon>Eukaryota</taxon>
        <taxon>Viridiplantae</taxon>
        <taxon>Streptophyta</taxon>
        <taxon>Embryophyta</taxon>
        <taxon>Tracheophyta</taxon>
        <taxon>Spermatophyta</taxon>
        <taxon>Magnoliopsida</taxon>
        <taxon>eudicotyledons</taxon>
        <taxon>Gunneridae</taxon>
        <taxon>Pentapetalae</taxon>
        <taxon>rosids</taxon>
        <taxon>Vitales</taxon>
        <taxon>Vitaceae</taxon>
        <taxon>Viteae</taxon>
        <taxon>Vitis</taxon>
    </lineage>
</organism>
<dbReference type="InParanoid" id="D7TLP1"/>
<reference evidence="2" key="1">
    <citation type="journal article" date="2007" name="Nature">
        <title>The grapevine genome sequence suggests ancestral hexaploidization in major angiosperm phyla.</title>
        <authorList>
            <consortium name="The French-Italian Public Consortium for Grapevine Genome Characterization."/>
            <person name="Jaillon O."/>
            <person name="Aury J.-M."/>
            <person name="Noel B."/>
            <person name="Policriti A."/>
            <person name="Clepet C."/>
            <person name="Casagrande A."/>
            <person name="Choisne N."/>
            <person name="Aubourg S."/>
            <person name="Vitulo N."/>
            <person name="Jubin C."/>
            <person name="Vezzi A."/>
            <person name="Legeai F."/>
            <person name="Hugueney P."/>
            <person name="Dasilva C."/>
            <person name="Horner D."/>
            <person name="Mica E."/>
            <person name="Jublot D."/>
            <person name="Poulain J."/>
            <person name="Bruyere C."/>
            <person name="Billault A."/>
            <person name="Segurens B."/>
            <person name="Gouyvenoux M."/>
            <person name="Ugarte E."/>
            <person name="Cattonaro F."/>
            <person name="Anthouard V."/>
            <person name="Vico V."/>
            <person name="Del Fabbro C."/>
            <person name="Alaux M."/>
            <person name="Di Gaspero G."/>
            <person name="Dumas V."/>
            <person name="Felice N."/>
            <person name="Paillard S."/>
            <person name="Juman I."/>
            <person name="Moroldo M."/>
            <person name="Scalabrin S."/>
            <person name="Canaguier A."/>
            <person name="Le Clainche I."/>
            <person name="Malacrida G."/>
            <person name="Durand E."/>
            <person name="Pesole G."/>
            <person name="Laucou V."/>
            <person name="Chatelet P."/>
            <person name="Merdinoglu D."/>
            <person name="Delledonne M."/>
            <person name="Pezzotti M."/>
            <person name="Lecharny A."/>
            <person name="Scarpelli C."/>
            <person name="Artiguenave F."/>
            <person name="Pe M.E."/>
            <person name="Valle G."/>
            <person name="Morgante M."/>
            <person name="Caboche M."/>
            <person name="Adam-Blondon A.-F."/>
            <person name="Weissenbach J."/>
            <person name="Quetier F."/>
            <person name="Wincker P."/>
        </authorList>
    </citation>
    <scope>NUCLEOTIDE SEQUENCE [LARGE SCALE GENOMIC DNA]</scope>
    <source>
        <strain evidence="2">cv. Pinot noir / PN40024</strain>
    </source>
</reference>
<dbReference type="EMBL" id="FN595998">
    <property type="protein sequence ID" value="CBI31628.3"/>
    <property type="molecule type" value="Genomic_DNA"/>
</dbReference>
<dbReference type="Proteomes" id="UP000009183">
    <property type="component" value="Chromosome 13"/>
</dbReference>
<keyword evidence="2" id="KW-1185">Reference proteome</keyword>